<feature type="domain" description="Phytocyanin" evidence="2">
    <location>
        <begin position="27"/>
        <end position="147"/>
    </location>
</feature>
<dbReference type="Proteomes" id="UP000823749">
    <property type="component" value="Chromosome 1"/>
</dbReference>
<dbReference type="InterPro" id="IPR008972">
    <property type="entry name" value="Cupredoxin"/>
</dbReference>
<dbReference type="SUPFAM" id="SSF49503">
    <property type="entry name" value="Cupredoxins"/>
    <property type="match status" value="1"/>
</dbReference>
<comment type="caution">
    <text evidence="3">The sequence shown here is derived from an EMBL/GenBank/DDBJ whole genome shotgun (WGS) entry which is preliminary data.</text>
</comment>
<organism evidence="3 4">
    <name type="scientific">Rhododendron griersonianum</name>
    <dbReference type="NCBI Taxonomy" id="479676"/>
    <lineage>
        <taxon>Eukaryota</taxon>
        <taxon>Viridiplantae</taxon>
        <taxon>Streptophyta</taxon>
        <taxon>Embryophyta</taxon>
        <taxon>Tracheophyta</taxon>
        <taxon>Spermatophyta</taxon>
        <taxon>Magnoliopsida</taxon>
        <taxon>eudicotyledons</taxon>
        <taxon>Gunneridae</taxon>
        <taxon>Pentapetalae</taxon>
        <taxon>asterids</taxon>
        <taxon>Ericales</taxon>
        <taxon>Ericaceae</taxon>
        <taxon>Ericoideae</taxon>
        <taxon>Rhodoreae</taxon>
        <taxon>Rhododendron</taxon>
    </lineage>
</organism>
<name>A0AAV6LMK3_9ERIC</name>
<dbReference type="EMBL" id="JACTNZ010000001">
    <property type="protein sequence ID" value="KAG5565619.1"/>
    <property type="molecule type" value="Genomic_DNA"/>
</dbReference>
<evidence type="ECO:0000313" key="3">
    <source>
        <dbReference type="EMBL" id="KAG5565619.1"/>
    </source>
</evidence>
<reference evidence="3" key="1">
    <citation type="submission" date="2020-08" db="EMBL/GenBank/DDBJ databases">
        <title>Plant Genome Project.</title>
        <authorList>
            <person name="Zhang R.-G."/>
        </authorList>
    </citation>
    <scope>NUCLEOTIDE SEQUENCE</scope>
    <source>
        <strain evidence="3">WSP0</strain>
        <tissue evidence="3">Leaf</tissue>
    </source>
</reference>
<dbReference type="PANTHER" id="PTHR33021">
    <property type="entry name" value="BLUE COPPER PROTEIN"/>
    <property type="match status" value="1"/>
</dbReference>
<dbReference type="InterPro" id="IPR003245">
    <property type="entry name" value="Phytocyanin_dom"/>
</dbReference>
<dbReference type="InterPro" id="IPR039391">
    <property type="entry name" value="Phytocyanin-like"/>
</dbReference>
<keyword evidence="4" id="KW-1185">Reference proteome</keyword>
<evidence type="ECO:0000256" key="1">
    <source>
        <dbReference type="SAM" id="SignalP"/>
    </source>
</evidence>
<evidence type="ECO:0000313" key="4">
    <source>
        <dbReference type="Proteomes" id="UP000823749"/>
    </source>
</evidence>
<feature type="signal peptide" evidence="1">
    <location>
        <begin position="1"/>
        <end position="23"/>
    </location>
</feature>
<accession>A0AAV6LMK3</accession>
<dbReference type="AlphaFoldDB" id="A0AAV6LMK3"/>
<protein>
    <recommendedName>
        <fullName evidence="2">Phytocyanin domain-containing protein</fullName>
    </recommendedName>
</protein>
<proteinExistence type="predicted"/>
<dbReference type="Pfam" id="PF02298">
    <property type="entry name" value="Cu_bind_like"/>
    <property type="match status" value="1"/>
</dbReference>
<dbReference type="GO" id="GO:0005886">
    <property type="term" value="C:plasma membrane"/>
    <property type="evidence" value="ECO:0007669"/>
    <property type="project" value="TreeGrafter"/>
</dbReference>
<dbReference type="GO" id="GO:0009055">
    <property type="term" value="F:electron transfer activity"/>
    <property type="evidence" value="ECO:0007669"/>
    <property type="project" value="InterPro"/>
</dbReference>
<gene>
    <name evidence="3" type="ORF">RHGRI_001508</name>
</gene>
<dbReference type="PANTHER" id="PTHR33021:SF213">
    <property type="entry name" value="OS12G0454600 PROTEIN"/>
    <property type="match status" value="1"/>
</dbReference>
<feature type="chain" id="PRO_5043428534" description="Phytocyanin domain-containing protein" evidence="1">
    <location>
        <begin position="24"/>
        <end position="240"/>
    </location>
</feature>
<sequence length="240" mass="25517">MAVTMAYLTLIALSIAAATPAAATTYTNYTVGGTAGWLFNESTTTCSANYSSWAANQTFDLGDYLIFYTNSNVAVIQTYNLTTYQSCSTDNALDTDTFQYGGGDEDFGVAETISVPLTVEGPNYFFSDADGGVQCKQGMAFEMVVNYGLGLPPSLNQPPPYTAPLTPPSSDDGSPAIAVQPIGGGFRACANLHWVVIVALLGVRVDRGEAEVGFLWGPKRRGKERTGIHSGGRRVTVLNY</sequence>
<dbReference type="FunFam" id="2.60.40.420:FF:000048">
    <property type="entry name" value="Early nodulin-like protein 18"/>
    <property type="match status" value="1"/>
</dbReference>
<dbReference type="PROSITE" id="PS51485">
    <property type="entry name" value="PHYTOCYANIN"/>
    <property type="match status" value="1"/>
</dbReference>
<dbReference type="Gene3D" id="2.60.40.420">
    <property type="entry name" value="Cupredoxins - blue copper proteins"/>
    <property type="match status" value="1"/>
</dbReference>
<evidence type="ECO:0000259" key="2">
    <source>
        <dbReference type="PROSITE" id="PS51485"/>
    </source>
</evidence>
<keyword evidence="1" id="KW-0732">Signal</keyword>